<dbReference type="Proteomes" id="UP000824116">
    <property type="component" value="Unassembled WGS sequence"/>
</dbReference>
<dbReference type="Pfam" id="PF06114">
    <property type="entry name" value="Peptidase_M78"/>
    <property type="match status" value="1"/>
</dbReference>
<reference evidence="2" key="2">
    <citation type="submission" date="2021-04" db="EMBL/GenBank/DDBJ databases">
        <authorList>
            <person name="Gilroy R."/>
        </authorList>
    </citation>
    <scope>NUCLEOTIDE SEQUENCE</scope>
    <source>
        <strain evidence="2">CHK196-3914</strain>
    </source>
</reference>
<comment type="caution">
    <text evidence="2">The sequence shown here is derived from an EMBL/GenBank/DDBJ whole genome shotgun (WGS) entry which is preliminary data.</text>
</comment>
<dbReference type="Gene3D" id="1.10.10.2910">
    <property type="match status" value="1"/>
</dbReference>
<dbReference type="PANTHER" id="PTHR43236:SF1">
    <property type="entry name" value="BLL7220 PROTEIN"/>
    <property type="match status" value="1"/>
</dbReference>
<sequence length="277" mass="31846">MGDVRVALLFDSILYKADAKRFEQIREISAGFSSYYIGQNIIQDDIFAVIENYARTKEMPLEWLRFPIRDPKLCACTFIRSGRIFVMMNSGIPMSKQIFAAAHELYHIRCFLEEDNLELIKRGSILKAATIDAGATEEEEMEANAFAGILLVPVDALEQQIRIYQINKEAIEMNDILTLMDIFAVPYKAMVLRLLEEKIISDDQARKMTAVPFSKVKKLIQMTGKAKRWDMIPSGYEKFGNLVENLTINTEQEALPKSRLDSDWKELERIKELYGIK</sequence>
<proteinExistence type="predicted"/>
<protein>
    <submittedName>
        <fullName evidence="2">ImmA/IrrE family metallo-endopeptidase</fullName>
    </submittedName>
</protein>
<dbReference type="AlphaFoldDB" id="A0A9D2G913"/>
<gene>
    <name evidence="2" type="ORF">H9723_09010</name>
</gene>
<feature type="domain" description="IrrE N-terminal-like" evidence="1">
    <location>
        <begin position="87"/>
        <end position="194"/>
    </location>
</feature>
<evidence type="ECO:0000313" key="2">
    <source>
        <dbReference type="EMBL" id="HIZ75359.1"/>
    </source>
</evidence>
<evidence type="ECO:0000313" key="3">
    <source>
        <dbReference type="Proteomes" id="UP000824116"/>
    </source>
</evidence>
<evidence type="ECO:0000259" key="1">
    <source>
        <dbReference type="Pfam" id="PF06114"/>
    </source>
</evidence>
<reference evidence="2" key="1">
    <citation type="journal article" date="2021" name="PeerJ">
        <title>Extensive microbial diversity within the chicken gut microbiome revealed by metagenomics and culture.</title>
        <authorList>
            <person name="Gilroy R."/>
            <person name="Ravi A."/>
            <person name="Getino M."/>
            <person name="Pursley I."/>
            <person name="Horton D.L."/>
            <person name="Alikhan N.F."/>
            <person name="Baker D."/>
            <person name="Gharbi K."/>
            <person name="Hall N."/>
            <person name="Watson M."/>
            <person name="Adriaenssens E.M."/>
            <person name="Foster-Nyarko E."/>
            <person name="Jarju S."/>
            <person name="Secka A."/>
            <person name="Antonio M."/>
            <person name="Oren A."/>
            <person name="Chaudhuri R.R."/>
            <person name="La Ragione R."/>
            <person name="Hildebrand F."/>
            <person name="Pallen M.J."/>
        </authorList>
    </citation>
    <scope>NUCLEOTIDE SEQUENCE</scope>
    <source>
        <strain evidence="2">CHK196-3914</strain>
    </source>
</reference>
<organism evidence="2 3">
    <name type="scientific">Candidatus Mediterraneibacter stercoravium</name>
    <dbReference type="NCBI Taxonomy" id="2838685"/>
    <lineage>
        <taxon>Bacteria</taxon>
        <taxon>Bacillati</taxon>
        <taxon>Bacillota</taxon>
        <taxon>Clostridia</taxon>
        <taxon>Lachnospirales</taxon>
        <taxon>Lachnospiraceae</taxon>
        <taxon>Mediterraneibacter</taxon>
    </lineage>
</organism>
<dbReference type="EMBL" id="DXAY01000210">
    <property type="protein sequence ID" value="HIZ75359.1"/>
    <property type="molecule type" value="Genomic_DNA"/>
</dbReference>
<dbReference type="PANTHER" id="PTHR43236">
    <property type="entry name" value="ANTITOXIN HIGA1"/>
    <property type="match status" value="1"/>
</dbReference>
<accession>A0A9D2G913</accession>
<dbReference type="InterPro" id="IPR010359">
    <property type="entry name" value="IrrE_HExxH"/>
</dbReference>
<name>A0A9D2G913_9FIRM</name>
<dbReference type="InterPro" id="IPR052345">
    <property type="entry name" value="Rad_response_metalloprotease"/>
</dbReference>